<keyword evidence="8 10" id="KW-0472">Membrane</keyword>
<feature type="transmembrane region" description="Helical" evidence="10">
    <location>
        <begin position="177"/>
        <end position="196"/>
    </location>
</feature>
<dbReference type="InterPro" id="IPR000515">
    <property type="entry name" value="MetI-like"/>
</dbReference>
<feature type="transmembrane region" description="Helical" evidence="10">
    <location>
        <begin position="208"/>
        <end position="229"/>
    </location>
</feature>
<dbReference type="InterPro" id="IPR005672">
    <property type="entry name" value="Phosphate_PstA"/>
</dbReference>
<dbReference type="GO" id="GO:0005315">
    <property type="term" value="F:phosphate transmembrane transporter activity"/>
    <property type="evidence" value="ECO:0007669"/>
    <property type="project" value="InterPro"/>
</dbReference>
<feature type="compositionally biased region" description="Basic residues" evidence="9">
    <location>
        <begin position="384"/>
        <end position="393"/>
    </location>
</feature>
<dbReference type="CDD" id="cd06261">
    <property type="entry name" value="TM_PBP2"/>
    <property type="match status" value="1"/>
</dbReference>
<comment type="similarity">
    <text evidence="2">Belongs to the binding-protein-dependent transport system permease family. CysTW subfamily.</text>
</comment>
<dbReference type="Gene3D" id="1.10.3720.10">
    <property type="entry name" value="MetI-like"/>
    <property type="match status" value="1"/>
</dbReference>
<feature type="domain" description="ABC transmembrane type-1" evidence="11">
    <location>
        <begin position="170"/>
        <end position="373"/>
    </location>
</feature>
<feature type="compositionally biased region" description="Polar residues" evidence="9">
    <location>
        <begin position="1"/>
        <end position="13"/>
    </location>
</feature>
<name>A0A6J6QAB2_9ZZZZ</name>
<dbReference type="InterPro" id="IPR051408">
    <property type="entry name" value="Phosphate_transprt_permease"/>
</dbReference>
<protein>
    <submittedName>
        <fullName evidence="12">Unannotated protein</fullName>
    </submittedName>
</protein>
<dbReference type="NCBIfam" id="TIGR00974">
    <property type="entry name" value="3a0107s02c"/>
    <property type="match status" value="1"/>
</dbReference>
<dbReference type="PROSITE" id="PS50928">
    <property type="entry name" value="ABC_TM1"/>
    <property type="match status" value="1"/>
</dbReference>
<keyword evidence="5" id="KW-0592">Phosphate transport</keyword>
<feature type="transmembrane region" description="Helical" evidence="10">
    <location>
        <begin position="241"/>
        <end position="266"/>
    </location>
</feature>
<dbReference type="GO" id="GO:0035435">
    <property type="term" value="P:phosphate ion transmembrane transport"/>
    <property type="evidence" value="ECO:0007669"/>
    <property type="project" value="InterPro"/>
</dbReference>
<evidence type="ECO:0000259" key="11">
    <source>
        <dbReference type="PROSITE" id="PS50928"/>
    </source>
</evidence>
<evidence type="ECO:0000256" key="10">
    <source>
        <dbReference type="SAM" id="Phobius"/>
    </source>
</evidence>
<proteinExistence type="inferred from homology"/>
<evidence type="ECO:0000256" key="9">
    <source>
        <dbReference type="SAM" id="MobiDB-lite"/>
    </source>
</evidence>
<dbReference type="SUPFAM" id="SSF161098">
    <property type="entry name" value="MetI-like"/>
    <property type="match status" value="1"/>
</dbReference>
<sequence>MSTTLTPESQSSGPEEADGPVLDRPIYTDVARTPRRTPAPRVRTGGVTPELVLHLVSAFAGSMALTWLVYERLVPVAGAMGFWLCWYVTFLVMLAAVSATTLDRMSVIDRVVGAVVTTCGLLLVGALVGIVVFTALRGKDALGHWNFYHQTTAFIGPDASLDQGGIYAAMIGTLEQVAISVAVSVPLGIATAVYLSEVRGKLARLVRSVVEAMSAVPTIVAGLFIYSMLILKFGQERSGFAASLALCVSMIPVVTTTAEVVLRLVPGGLREASLALGTTQWQTVRRVVLPTARPGLITAVLLGVARVIGETSPVLLVAGSTSELNYDPMHGPQLSLPLFVFNQMRLPLDEAIQRAFGAAVVLLVLVVFFFAMARILGGRPPGRLSRRQQRRLSGRFAAPTAEGTL</sequence>
<feature type="region of interest" description="Disordered" evidence="9">
    <location>
        <begin position="1"/>
        <end position="22"/>
    </location>
</feature>
<evidence type="ECO:0000256" key="5">
    <source>
        <dbReference type="ARBA" id="ARBA00022592"/>
    </source>
</evidence>
<dbReference type="GO" id="GO:0005886">
    <property type="term" value="C:plasma membrane"/>
    <property type="evidence" value="ECO:0007669"/>
    <property type="project" value="UniProtKB-SubCell"/>
</dbReference>
<evidence type="ECO:0000313" key="12">
    <source>
        <dbReference type="EMBL" id="CAB4707382.1"/>
    </source>
</evidence>
<dbReference type="EMBL" id="CAEZXR010000135">
    <property type="protein sequence ID" value="CAB4707382.1"/>
    <property type="molecule type" value="Genomic_DNA"/>
</dbReference>
<feature type="transmembrane region" description="Helical" evidence="10">
    <location>
        <begin position="51"/>
        <end position="70"/>
    </location>
</feature>
<reference evidence="12" key="1">
    <citation type="submission" date="2020-05" db="EMBL/GenBank/DDBJ databases">
        <authorList>
            <person name="Chiriac C."/>
            <person name="Salcher M."/>
            <person name="Ghai R."/>
            <person name="Kavagutti S V."/>
        </authorList>
    </citation>
    <scope>NUCLEOTIDE SEQUENCE</scope>
</reference>
<evidence type="ECO:0000256" key="1">
    <source>
        <dbReference type="ARBA" id="ARBA00004651"/>
    </source>
</evidence>
<evidence type="ECO:0000256" key="8">
    <source>
        <dbReference type="ARBA" id="ARBA00023136"/>
    </source>
</evidence>
<gene>
    <name evidence="12" type="ORF">UFOPK2579_01253</name>
</gene>
<feature type="transmembrane region" description="Helical" evidence="10">
    <location>
        <begin position="76"/>
        <end position="99"/>
    </location>
</feature>
<dbReference type="AlphaFoldDB" id="A0A6J6QAB2"/>
<organism evidence="12">
    <name type="scientific">freshwater metagenome</name>
    <dbReference type="NCBI Taxonomy" id="449393"/>
    <lineage>
        <taxon>unclassified sequences</taxon>
        <taxon>metagenomes</taxon>
        <taxon>ecological metagenomes</taxon>
    </lineage>
</organism>
<evidence type="ECO:0000256" key="4">
    <source>
        <dbReference type="ARBA" id="ARBA00022475"/>
    </source>
</evidence>
<keyword evidence="7 10" id="KW-1133">Transmembrane helix</keyword>
<keyword evidence="3" id="KW-0813">Transport</keyword>
<keyword evidence="6 10" id="KW-0812">Transmembrane</keyword>
<evidence type="ECO:0000256" key="7">
    <source>
        <dbReference type="ARBA" id="ARBA00022989"/>
    </source>
</evidence>
<feature type="transmembrane region" description="Helical" evidence="10">
    <location>
        <begin position="287"/>
        <end position="308"/>
    </location>
</feature>
<dbReference type="InterPro" id="IPR035906">
    <property type="entry name" value="MetI-like_sf"/>
</dbReference>
<accession>A0A6J6QAB2</accession>
<evidence type="ECO:0000256" key="2">
    <source>
        <dbReference type="ARBA" id="ARBA00007069"/>
    </source>
</evidence>
<feature type="transmembrane region" description="Helical" evidence="10">
    <location>
        <begin position="111"/>
        <end position="136"/>
    </location>
</feature>
<keyword evidence="4" id="KW-1003">Cell membrane</keyword>
<comment type="subcellular location">
    <subcellularLocation>
        <location evidence="1">Cell membrane</location>
        <topology evidence="1">Multi-pass membrane protein</topology>
    </subcellularLocation>
</comment>
<evidence type="ECO:0000256" key="6">
    <source>
        <dbReference type="ARBA" id="ARBA00022692"/>
    </source>
</evidence>
<feature type="transmembrane region" description="Helical" evidence="10">
    <location>
        <begin position="355"/>
        <end position="377"/>
    </location>
</feature>
<dbReference type="PANTHER" id="PTHR42922">
    <property type="entry name" value="PHOSPHATE TRANSPORT SYSTEM PERMEASE PROTEIN PSTA"/>
    <property type="match status" value="1"/>
</dbReference>
<feature type="region of interest" description="Disordered" evidence="9">
    <location>
        <begin position="382"/>
        <end position="405"/>
    </location>
</feature>
<evidence type="ECO:0000256" key="3">
    <source>
        <dbReference type="ARBA" id="ARBA00022448"/>
    </source>
</evidence>
<dbReference type="PANTHER" id="PTHR42922:SF1">
    <property type="entry name" value="PHOSPHATE TRANSPORT SYSTEM PERMEASE PROTEIN PSTA"/>
    <property type="match status" value="1"/>
</dbReference>
<dbReference type="Pfam" id="PF00528">
    <property type="entry name" value="BPD_transp_1"/>
    <property type="match status" value="1"/>
</dbReference>